<dbReference type="RefSeq" id="XP_028269727.1">
    <property type="nucleotide sequence ID" value="XM_028413926.1"/>
</dbReference>
<evidence type="ECO:0000256" key="4">
    <source>
        <dbReference type="ARBA" id="ARBA00022525"/>
    </source>
</evidence>
<keyword evidence="11" id="KW-0732">Signal</keyword>
<keyword evidence="7" id="KW-0106">Calcium</keyword>
<evidence type="ECO:0000256" key="8">
    <source>
        <dbReference type="ARBA" id="ARBA00023098"/>
    </source>
</evidence>
<dbReference type="InterPro" id="IPR016090">
    <property type="entry name" value="PLA2-like_dom"/>
</dbReference>
<keyword evidence="4" id="KW-0964">Secreted</keyword>
<feature type="region of interest" description="Disordered" evidence="10">
    <location>
        <begin position="360"/>
        <end position="415"/>
    </location>
</feature>
<dbReference type="Proteomes" id="UP000515145">
    <property type="component" value="Chromosome 9"/>
</dbReference>
<dbReference type="Pfam" id="PF05826">
    <property type="entry name" value="Phospholip_A2_2"/>
    <property type="match status" value="1"/>
</dbReference>
<protein>
    <recommendedName>
        <fullName evidence="3">phospholipase A2</fullName>
        <ecNumber evidence="3">3.1.1.4</ecNumber>
    </recommendedName>
</protein>
<dbReference type="InterPro" id="IPR033113">
    <property type="entry name" value="PLA2_histidine"/>
</dbReference>
<evidence type="ECO:0000313" key="13">
    <source>
        <dbReference type="Proteomes" id="UP000515145"/>
    </source>
</evidence>
<dbReference type="CDD" id="cd04704">
    <property type="entry name" value="PLA2_bee_venom_like"/>
    <property type="match status" value="1"/>
</dbReference>
<dbReference type="AlphaFoldDB" id="A0A6P7IZA1"/>
<keyword evidence="5" id="KW-0479">Metal-binding</keyword>
<evidence type="ECO:0000256" key="2">
    <source>
        <dbReference type="ARBA" id="ARBA00004613"/>
    </source>
</evidence>
<feature type="compositionally biased region" description="Basic residues" evidence="10">
    <location>
        <begin position="315"/>
        <end position="327"/>
    </location>
</feature>
<dbReference type="GeneID" id="114441140"/>
<evidence type="ECO:0000256" key="11">
    <source>
        <dbReference type="SAM" id="SignalP"/>
    </source>
</evidence>
<evidence type="ECO:0000256" key="9">
    <source>
        <dbReference type="ARBA" id="ARBA00023157"/>
    </source>
</evidence>
<comment type="cofactor">
    <cofactor evidence="1">
        <name>Ca(2+)</name>
        <dbReference type="ChEBI" id="CHEBI:29108"/>
    </cofactor>
</comment>
<organism evidence="13 14">
    <name type="scientific">Parambassis ranga</name>
    <name type="common">Indian glassy fish</name>
    <dbReference type="NCBI Taxonomy" id="210632"/>
    <lineage>
        <taxon>Eukaryota</taxon>
        <taxon>Metazoa</taxon>
        <taxon>Chordata</taxon>
        <taxon>Craniata</taxon>
        <taxon>Vertebrata</taxon>
        <taxon>Euteleostomi</taxon>
        <taxon>Actinopterygii</taxon>
        <taxon>Neopterygii</taxon>
        <taxon>Teleostei</taxon>
        <taxon>Neoteleostei</taxon>
        <taxon>Acanthomorphata</taxon>
        <taxon>Ovalentaria</taxon>
        <taxon>Ambassidae</taxon>
        <taxon>Parambassis</taxon>
    </lineage>
</organism>
<comment type="subcellular location">
    <subcellularLocation>
        <location evidence="2">Secreted</location>
    </subcellularLocation>
</comment>
<feature type="compositionally biased region" description="Basic residues" evidence="10">
    <location>
        <begin position="293"/>
        <end position="302"/>
    </location>
</feature>
<keyword evidence="13" id="KW-1185">Reference proteome</keyword>
<evidence type="ECO:0000256" key="5">
    <source>
        <dbReference type="ARBA" id="ARBA00022723"/>
    </source>
</evidence>
<feature type="region of interest" description="Disordered" evidence="10">
    <location>
        <begin position="293"/>
        <end position="346"/>
    </location>
</feature>
<dbReference type="GO" id="GO:0046872">
    <property type="term" value="F:metal ion binding"/>
    <property type="evidence" value="ECO:0007669"/>
    <property type="project" value="UniProtKB-KW"/>
</dbReference>
<name>A0A6P7IZA1_9TELE</name>
<keyword evidence="8" id="KW-0443">Lipid metabolism</keyword>
<sequence length="561" mass="64160">MKKRCLLQVAFVLSSFTLSKAQDVVGPGLSCVRLIHLADGQMRVTFMHEDAAGVRSSYLTVWSQDMRLLACEVNPSPLLTEGYRSLCNGSDTRDQEIIQRFNISALLAPCVRVSSSAPKFARRTRRDWTEKKSRRKRAWIFPGTLWCGSGNKAIGYEQLGMFESADRCCREHDHCLHIIPAFTVKYGVLNPNFYTVSHCECDQRFRQCLLFANESVSSMVGYSFFNILRIPCFELEQQKQCTEMYWWGMCKVAKKAPYAVFKSPLPYSNASTDQYLDTDSHYVTKSPVIHPHRKSTKSKHRCPFRDPPRGDTFHHTRTKGRGCKRHQTPPQMLPRSSTPERGDTFQPHCKSCLEEATASHMATTSTSGIPIPKTTETSFTPTVRITASPPKDGKQQKEVESMSQSIHAQRRQRQNSALHNMTDIQLHCGSLKHLDECKFKIPPMEKKYDLQNTESKTVYHCDCTHRLALQIESFKQRWILLSLLVDFVSRQCFILPKKKKCIRKERFCRGFTKASDLHQALKKTEEKDITGVQTSGITRKKGIPVRLYKRCLQLQKAGKGS</sequence>
<dbReference type="InParanoid" id="A0A6P7IZA1"/>
<evidence type="ECO:0000259" key="12">
    <source>
        <dbReference type="SMART" id="SM00085"/>
    </source>
</evidence>
<evidence type="ECO:0000256" key="6">
    <source>
        <dbReference type="ARBA" id="ARBA00022801"/>
    </source>
</evidence>
<feature type="domain" description="Phospholipase A2-like central" evidence="12">
    <location>
        <begin position="130"/>
        <end position="251"/>
    </location>
</feature>
<dbReference type="SUPFAM" id="SSF48619">
    <property type="entry name" value="Phospholipase A2, PLA2"/>
    <property type="match status" value="1"/>
</dbReference>
<gene>
    <name evidence="14" type="primary">LOC114441140</name>
</gene>
<dbReference type="PANTHER" id="PTHR12253">
    <property type="entry name" value="RH14732P"/>
    <property type="match status" value="1"/>
</dbReference>
<dbReference type="OrthoDB" id="10059604at2759"/>
<evidence type="ECO:0000313" key="14">
    <source>
        <dbReference type="RefSeq" id="XP_028269727.1"/>
    </source>
</evidence>
<reference evidence="14" key="1">
    <citation type="submission" date="2025-08" db="UniProtKB">
        <authorList>
            <consortium name="RefSeq"/>
        </authorList>
    </citation>
    <scope>IDENTIFICATION</scope>
</reference>
<evidence type="ECO:0000256" key="1">
    <source>
        <dbReference type="ARBA" id="ARBA00001913"/>
    </source>
</evidence>
<dbReference type="Gene3D" id="1.20.90.10">
    <property type="entry name" value="Phospholipase A2 domain"/>
    <property type="match status" value="2"/>
</dbReference>
<dbReference type="GO" id="GO:0006644">
    <property type="term" value="P:phospholipid metabolic process"/>
    <property type="evidence" value="ECO:0007669"/>
    <property type="project" value="InterPro"/>
</dbReference>
<dbReference type="EC" id="3.1.1.4" evidence="3"/>
<dbReference type="FunFam" id="1.20.90.10:FF:000002">
    <property type="entry name" value="Phospholipase A2 group III"/>
    <property type="match status" value="1"/>
</dbReference>
<evidence type="ECO:0000256" key="7">
    <source>
        <dbReference type="ARBA" id="ARBA00022837"/>
    </source>
</evidence>
<feature type="signal peptide" evidence="11">
    <location>
        <begin position="1"/>
        <end position="21"/>
    </location>
</feature>
<proteinExistence type="predicted"/>
<dbReference type="GO" id="GO:0004623">
    <property type="term" value="F:phospholipase A2 activity"/>
    <property type="evidence" value="ECO:0007669"/>
    <property type="project" value="UniProtKB-EC"/>
</dbReference>
<accession>A0A6P7IZA1</accession>
<feature type="compositionally biased region" description="Basic and acidic residues" evidence="10">
    <location>
        <begin position="391"/>
        <end position="400"/>
    </location>
</feature>
<keyword evidence="9" id="KW-1015">Disulfide bond</keyword>
<evidence type="ECO:0000256" key="3">
    <source>
        <dbReference type="ARBA" id="ARBA00013278"/>
    </source>
</evidence>
<feature type="compositionally biased region" description="Polar residues" evidence="10">
    <location>
        <begin position="328"/>
        <end position="337"/>
    </location>
</feature>
<keyword evidence="6" id="KW-0378">Hydrolase</keyword>
<feature type="compositionally biased region" description="Polar residues" evidence="10">
    <location>
        <begin position="374"/>
        <end position="385"/>
    </location>
</feature>
<dbReference type="GO" id="GO:0050482">
    <property type="term" value="P:arachidonate secretion"/>
    <property type="evidence" value="ECO:0007669"/>
    <property type="project" value="InterPro"/>
</dbReference>
<feature type="compositionally biased region" description="Basic and acidic residues" evidence="10">
    <location>
        <begin position="303"/>
        <end position="314"/>
    </location>
</feature>
<feature type="chain" id="PRO_5028236930" description="phospholipase A2" evidence="11">
    <location>
        <begin position="22"/>
        <end position="561"/>
    </location>
</feature>
<evidence type="ECO:0000256" key="10">
    <source>
        <dbReference type="SAM" id="MobiDB-lite"/>
    </source>
</evidence>
<dbReference type="GO" id="GO:0005576">
    <property type="term" value="C:extracellular region"/>
    <property type="evidence" value="ECO:0007669"/>
    <property type="project" value="UniProtKB-SubCell"/>
</dbReference>
<dbReference type="PROSITE" id="PS00118">
    <property type="entry name" value="PA2_HIS"/>
    <property type="match status" value="1"/>
</dbReference>
<dbReference type="InterPro" id="IPR036444">
    <property type="entry name" value="PLipase_A2_dom_sf"/>
</dbReference>
<dbReference type="SMART" id="SM00085">
    <property type="entry name" value="PA2c"/>
    <property type="match status" value="1"/>
</dbReference>